<evidence type="ECO:0000256" key="6">
    <source>
        <dbReference type="ARBA" id="ARBA00023121"/>
    </source>
</evidence>
<dbReference type="Proteomes" id="UP000251960">
    <property type="component" value="Chromosome 1"/>
</dbReference>
<comment type="function">
    <text evidence="1">May be involved in the transport of sterols.</text>
</comment>
<sequence length="971" mass="107380">MRAWEMHPLCCLAGEWPASGGGLAPGDRSPPAEDAGAAPAVAGVLYKWTNIGKGWRPRWFAIRGGVLAYSKIRRRVAAEPRPEAAGGVRLIGVARGAAGAAERPIGFVPLKISSFSESKSDDKRFYIITPTKTLQLRTGCANDRATWIEALVTARSEYSFNGDLSGDQNDASFSTEKLRNRLNAEGVGEAVIKDCEQIIHSEFSQYQTQMKQRCEEYLSFIGTLPQDVEVVNSVDSTVPEKPRLELFKHDCSSSGKCSEYSNTESSDDVGKQEISELSDGDEFHFYDTRQSFSEFATSPADPRKGCLNNGNEDDKSVESLTVDKAEKYMLSHSKRRLQLPEPIEKEKGVSLWSMIKDNVGKDLTRVCLPVYFNEPLSSLQKCFEELEYSYLLDHAYECGLRGNGLMRILYVAAFAVSGYASTDSRPCKPFNPLLGETYEADYPEKGIRFFSEKVSHHPMVMACHCEGKGWKFWGDSNLKSKFWGQSIQLDPNGVLTLEFDDGEIFQWSKVTTTINNLILGRVYCHHHGTMNISGNRRYSCKLTFKEQSFLDRNPRQVQGVVKDAGGSKVATLTGKWDESVHCVINNDVSKVNSHGPHQSSGSTLLWEKNEPPLNPTRYNLSAFAITLNELTPELEEKLPPTDSRLRPDQRHLENGEYEKANAEKLRLETQQRMARKMQESGWKPRWFQRDSEDGTYRYVGGYWEAREQRTWVGCNDIFDRSGDFSAALGAMAADSTMGFHQGITASLYNHHMLWFQSNNDVGIDGGDDATGGMVMAPGSVSGGSGNAGLFLSPNTGVVGNAPGVAPSRNSSGDAFRGTGTPKYKYVTGSPSDWSDCEVDILNEGLVGDFGLSRIKRNTQVSGGVCGTLPWMAPELLNGSSNKVSEKASFFSDHTPDSSLHMEPVARAPQASLLSHPTAGETSKGFNFQFGSINMNGLPQFPARTSSTPPNLDEQKLLFYWTARTYKNIEVP</sequence>
<reference evidence="8" key="1">
    <citation type="journal article" date="2018" name="Nat. Genet.">
        <title>Extensive intraspecific gene order and gene structural variations between Mo17 and other maize genomes.</title>
        <authorList>
            <person name="Sun S."/>
            <person name="Zhou Y."/>
            <person name="Chen J."/>
            <person name="Shi J."/>
            <person name="Zhao H."/>
            <person name="Zhao H."/>
            <person name="Song W."/>
            <person name="Zhang M."/>
            <person name="Cui Y."/>
            <person name="Dong X."/>
            <person name="Liu H."/>
            <person name="Ma X."/>
            <person name="Jiao Y."/>
            <person name="Wang B."/>
            <person name="Wei X."/>
            <person name="Stein J.C."/>
            <person name="Glaubitz J.C."/>
            <person name="Lu F."/>
            <person name="Yu G."/>
            <person name="Liang C."/>
            <person name="Fengler K."/>
            <person name="Li B."/>
            <person name="Rafalski A."/>
            <person name="Schnable P.S."/>
            <person name="Ware D.H."/>
            <person name="Buckler E.S."/>
            <person name="Lai J."/>
        </authorList>
    </citation>
    <scope>NUCLEOTIDE SEQUENCE [LARGE SCALE GENOMIC DNA]</scope>
    <source>
        <tissue evidence="8">Seedling</tissue>
    </source>
</reference>
<dbReference type="InterPro" id="IPR001849">
    <property type="entry name" value="PH_domain"/>
</dbReference>
<dbReference type="GO" id="GO:0008289">
    <property type="term" value="F:lipid binding"/>
    <property type="evidence" value="ECO:0007669"/>
    <property type="project" value="UniProtKB-KW"/>
</dbReference>
<dbReference type="SUPFAM" id="SSF50729">
    <property type="entry name" value="PH domain-like"/>
    <property type="match status" value="1"/>
</dbReference>
<dbReference type="FunFam" id="2.40.160.120:FF:000012">
    <property type="entry name" value="Oxysterol-binding protein-related protein 2A"/>
    <property type="match status" value="1"/>
</dbReference>
<evidence type="ECO:0000256" key="7">
    <source>
        <dbReference type="SAM" id="MobiDB-lite"/>
    </source>
</evidence>
<dbReference type="InterPro" id="IPR011009">
    <property type="entry name" value="Kinase-like_dom_sf"/>
</dbReference>
<dbReference type="FunFam" id="3.30.70.3490:FF:000013">
    <property type="entry name" value="Oxysterol-binding protein-related protein 2A"/>
    <property type="match status" value="1"/>
</dbReference>
<keyword evidence="6" id="KW-0446">Lipid-binding</keyword>
<dbReference type="SUPFAM" id="SSF56112">
    <property type="entry name" value="Protein kinase-like (PK-like)"/>
    <property type="match status" value="1"/>
</dbReference>
<evidence type="ECO:0000256" key="2">
    <source>
        <dbReference type="ARBA" id="ARBA00008842"/>
    </source>
</evidence>
<comment type="caution">
    <text evidence="8">The sequence shown here is derived from an EMBL/GenBank/DDBJ whole genome shotgun (WGS) entry which is preliminary data.</text>
</comment>
<comment type="similarity">
    <text evidence="2">Belongs to the OSBP family.</text>
</comment>
<dbReference type="Gene3D" id="2.40.160.120">
    <property type="match status" value="1"/>
</dbReference>
<dbReference type="GO" id="GO:0006869">
    <property type="term" value="P:lipid transport"/>
    <property type="evidence" value="ECO:0007669"/>
    <property type="project" value="UniProtKB-KW"/>
</dbReference>
<dbReference type="ExpressionAtlas" id="A0A317YIS5">
    <property type="expression patterns" value="baseline and differential"/>
</dbReference>
<dbReference type="PANTHER" id="PTHR10972:SF211">
    <property type="entry name" value="OS10G0554100 PROTEIN"/>
    <property type="match status" value="1"/>
</dbReference>
<evidence type="ECO:0000256" key="4">
    <source>
        <dbReference type="ARBA" id="ARBA00023054"/>
    </source>
</evidence>
<dbReference type="SUPFAM" id="SSF144000">
    <property type="entry name" value="Oxysterol-binding protein-like"/>
    <property type="match status" value="1"/>
</dbReference>
<dbReference type="InterPro" id="IPR037239">
    <property type="entry name" value="OSBP_sf"/>
</dbReference>
<keyword evidence="5" id="KW-0445">Lipid transport</keyword>
<dbReference type="SMART" id="SM00233">
    <property type="entry name" value="PH"/>
    <property type="match status" value="1"/>
</dbReference>
<name>A0A317YIS5_MAIZE</name>
<proteinExistence type="inferred from homology"/>
<dbReference type="AlphaFoldDB" id="A0A317YIS5"/>
<evidence type="ECO:0000256" key="5">
    <source>
        <dbReference type="ARBA" id="ARBA00023055"/>
    </source>
</evidence>
<evidence type="ECO:0000256" key="1">
    <source>
        <dbReference type="ARBA" id="ARBA00003361"/>
    </source>
</evidence>
<dbReference type="Pfam" id="PF00169">
    <property type="entry name" value="PH"/>
    <property type="match status" value="1"/>
</dbReference>
<organism evidence="8">
    <name type="scientific">Zea mays</name>
    <name type="common">Maize</name>
    <dbReference type="NCBI Taxonomy" id="4577"/>
    <lineage>
        <taxon>Eukaryota</taxon>
        <taxon>Viridiplantae</taxon>
        <taxon>Streptophyta</taxon>
        <taxon>Embryophyta</taxon>
        <taxon>Tracheophyta</taxon>
        <taxon>Spermatophyta</taxon>
        <taxon>Magnoliopsida</taxon>
        <taxon>Liliopsida</taxon>
        <taxon>Poales</taxon>
        <taxon>Poaceae</taxon>
        <taxon>PACMAD clade</taxon>
        <taxon>Panicoideae</taxon>
        <taxon>Andropogonodae</taxon>
        <taxon>Andropogoneae</taxon>
        <taxon>Tripsacinae</taxon>
        <taxon>Zea</taxon>
    </lineage>
</organism>
<dbReference type="Pfam" id="PF01237">
    <property type="entry name" value="Oxysterol_BP"/>
    <property type="match status" value="1"/>
</dbReference>
<dbReference type="Gene3D" id="3.30.70.3490">
    <property type="match status" value="1"/>
</dbReference>
<feature type="region of interest" description="Disordered" evidence="7">
    <location>
        <begin position="251"/>
        <end position="271"/>
    </location>
</feature>
<evidence type="ECO:0000313" key="8">
    <source>
        <dbReference type="EMBL" id="PWZ58503.1"/>
    </source>
</evidence>
<dbReference type="PANTHER" id="PTHR10972">
    <property type="entry name" value="OXYSTEROL-BINDING PROTEIN-RELATED"/>
    <property type="match status" value="1"/>
</dbReference>
<dbReference type="InterPro" id="IPR011993">
    <property type="entry name" value="PH-like_dom_sf"/>
</dbReference>
<dbReference type="Gene3D" id="1.10.510.10">
    <property type="entry name" value="Transferase(Phosphotransferase) domain 1"/>
    <property type="match status" value="1"/>
</dbReference>
<gene>
    <name evidence="8" type="ORF">Zm00014a_032987</name>
</gene>
<dbReference type="InterPro" id="IPR000648">
    <property type="entry name" value="Oxysterol-bd"/>
</dbReference>
<evidence type="ECO:0000256" key="3">
    <source>
        <dbReference type="ARBA" id="ARBA00022448"/>
    </source>
</evidence>
<keyword evidence="3" id="KW-0813">Transport</keyword>
<protein>
    <submittedName>
        <fullName evidence="8">Oxysterol-binding protein-related protein 2A</fullName>
    </submittedName>
</protein>
<dbReference type="Gene3D" id="2.30.29.30">
    <property type="entry name" value="Pleckstrin-homology domain (PH domain)/Phosphotyrosine-binding domain (PTB)"/>
    <property type="match status" value="1"/>
</dbReference>
<accession>A0A317YIS5</accession>
<dbReference type="EMBL" id="NCVQ01000001">
    <property type="protein sequence ID" value="PWZ58503.1"/>
    <property type="molecule type" value="Genomic_DNA"/>
</dbReference>
<dbReference type="FunFam" id="2.30.29.30:FF:000480">
    <property type="entry name" value="Oxysterol-binding protein-related protein 2A"/>
    <property type="match status" value="1"/>
</dbReference>
<keyword evidence="4" id="KW-0175">Coiled coil</keyword>
<feature type="compositionally biased region" description="Polar residues" evidence="7">
    <location>
        <begin position="252"/>
        <end position="264"/>
    </location>
</feature>
<dbReference type="PROSITE" id="PS50003">
    <property type="entry name" value="PH_DOMAIN"/>
    <property type="match status" value="1"/>
</dbReference>